<protein>
    <recommendedName>
        <fullName evidence="5">Ribosome quality control complex subunit 2</fullName>
    </recommendedName>
</protein>
<dbReference type="PANTHER" id="PTHR15239">
    <property type="entry name" value="NUCLEAR EXPORT MEDIATOR FACTOR NEMF"/>
    <property type="match status" value="1"/>
</dbReference>
<dbReference type="InterPro" id="IPR008532">
    <property type="entry name" value="NFACT_RNA-bd"/>
</dbReference>
<dbReference type="Proteomes" id="UP000243515">
    <property type="component" value="Unassembled WGS sequence"/>
</dbReference>
<evidence type="ECO:0000256" key="5">
    <source>
        <dbReference type="ARBA" id="ARBA00070414"/>
    </source>
</evidence>
<dbReference type="Pfam" id="PF05833">
    <property type="entry name" value="NFACT_N"/>
    <property type="match status" value="1"/>
</dbReference>
<feature type="region of interest" description="Disordered" evidence="7">
    <location>
        <begin position="1094"/>
        <end position="1126"/>
    </location>
</feature>
<dbReference type="GO" id="GO:0043023">
    <property type="term" value="F:ribosomal large subunit binding"/>
    <property type="evidence" value="ECO:0007669"/>
    <property type="project" value="TreeGrafter"/>
</dbReference>
<dbReference type="GO" id="GO:0072344">
    <property type="term" value="P:rescue of stalled ribosome"/>
    <property type="evidence" value="ECO:0007669"/>
    <property type="project" value="TreeGrafter"/>
</dbReference>
<keyword evidence="11" id="KW-1185">Reference proteome</keyword>
<feature type="compositionally biased region" description="Basic residues" evidence="7">
    <location>
        <begin position="874"/>
        <end position="884"/>
    </location>
</feature>
<feature type="compositionally biased region" description="Gly residues" evidence="7">
    <location>
        <begin position="1094"/>
        <end position="1114"/>
    </location>
</feature>
<dbReference type="Gene3D" id="2.30.310.10">
    <property type="entry name" value="ibrinogen binding protein from staphylococcus aureus domain"/>
    <property type="match status" value="1"/>
</dbReference>
<feature type="region of interest" description="Disordered" evidence="7">
    <location>
        <begin position="908"/>
        <end position="940"/>
    </location>
</feature>
<keyword evidence="3" id="KW-0963">Cytoplasm</keyword>
<dbReference type="OrthoDB" id="207084at2759"/>
<dbReference type="AlphaFoldDB" id="A0A232LXX1"/>
<feature type="coiled-coil region" evidence="6">
    <location>
        <begin position="334"/>
        <end position="365"/>
    </location>
</feature>
<evidence type="ECO:0000256" key="7">
    <source>
        <dbReference type="SAM" id="MobiDB-lite"/>
    </source>
</evidence>
<reference evidence="10 11" key="1">
    <citation type="journal article" date="2015" name="Environ. Microbiol.">
        <title>Metagenome sequence of Elaphomyces granulatus from sporocarp tissue reveals Ascomycota ectomycorrhizal fingerprints of genome expansion and a Proteobacteria-rich microbiome.</title>
        <authorList>
            <person name="Quandt C.A."/>
            <person name="Kohler A."/>
            <person name="Hesse C.N."/>
            <person name="Sharpton T.J."/>
            <person name="Martin F."/>
            <person name="Spatafora J.W."/>
        </authorList>
    </citation>
    <scope>NUCLEOTIDE SEQUENCE [LARGE SCALE GENOMIC DNA]</scope>
    <source>
        <strain evidence="10 11">OSC145934</strain>
    </source>
</reference>
<feature type="domain" description="NFACT protein C-terminal" evidence="9">
    <location>
        <begin position="969"/>
        <end position="1091"/>
    </location>
</feature>
<evidence type="ECO:0000256" key="3">
    <source>
        <dbReference type="ARBA" id="ARBA00022490"/>
    </source>
</evidence>
<proteinExistence type="inferred from homology"/>
<feature type="compositionally biased region" description="Basic residues" evidence="7">
    <location>
        <begin position="1115"/>
        <end position="1126"/>
    </location>
</feature>
<dbReference type="FunFam" id="2.30.310.10:FF:000003">
    <property type="entry name" value="Zinc knuckle domain containing protein"/>
    <property type="match status" value="1"/>
</dbReference>
<dbReference type="InterPro" id="IPR021846">
    <property type="entry name" value="NFACT-C"/>
</dbReference>
<organism evidence="10 11">
    <name type="scientific">Elaphomyces granulatus</name>
    <dbReference type="NCBI Taxonomy" id="519963"/>
    <lineage>
        <taxon>Eukaryota</taxon>
        <taxon>Fungi</taxon>
        <taxon>Dikarya</taxon>
        <taxon>Ascomycota</taxon>
        <taxon>Pezizomycotina</taxon>
        <taxon>Eurotiomycetes</taxon>
        <taxon>Eurotiomycetidae</taxon>
        <taxon>Eurotiales</taxon>
        <taxon>Elaphomycetaceae</taxon>
        <taxon>Elaphomyces</taxon>
    </lineage>
</organism>
<keyword evidence="4 6" id="KW-0175">Coiled coil</keyword>
<evidence type="ECO:0000259" key="8">
    <source>
        <dbReference type="Pfam" id="PF05670"/>
    </source>
</evidence>
<dbReference type="GO" id="GO:0000049">
    <property type="term" value="F:tRNA binding"/>
    <property type="evidence" value="ECO:0007669"/>
    <property type="project" value="TreeGrafter"/>
</dbReference>
<feature type="compositionally biased region" description="Acidic residues" evidence="7">
    <location>
        <begin position="732"/>
        <end position="747"/>
    </location>
</feature>
<comment type="subcellular location">
    <subcellularLocation>
        <location evidence="1">Cytoplasm</location>
    </subcellularLocation>
</comment>
<dbReference type="Pfam" id="PF11923">
    <property type="entry name" value="NFACT-C"/>
    <property type="match status" value="1"/>
</dbReference>
<evidence type="ECO:0000256" key="1">
    <source>
        <dbReference type="ARBA" id="ARBA00004496"/>
    </source>
</evidence>
<comment type="similarity">
    <text evidence="2">Belongs to the NEMF family.</text>
</comment>
<feature type="compositionally biased region" description="Low complexity" evidence="7">
    <location>
        <begin position="908"/>
        <end position="917"/>
    </location>
</feature>
<dbReference type="Pfam" id="PF05670">
    <property type="entry name" value="NFACT-R_1"/>
    <property type="match status" value="1"/>
</dbReference>
<sequence length="1126" mass="124133">MKQRFSSLDVQVIASELNSVLVGLRVSNIYDLSSRLFLLKLAKPDHRKQLLIDSGFRCHLTEYSRATTGTPSGFVARLRKFLKSRRVTSVSQVGTDRIINFAFSNGLYHLFLEFFASGNIILTDGDYNILGLHRQVPEGPDQEEVKVGLKYTVTNKQNYDGVPELSPERIRLALQKAIETVAAEPGATSKKKKQADVLRRPLFQRFPEFPPLLLDHAFAVKSFDSGMHPEQIIQHDNLLAELLEVLQEADRIRKELSLGSHHPGYIVAKEDNKSAAIPTMDESPSKPNGVLYMDFHPFRPRQFENKPGFTIIEFDGFNKTVDEYFSSIESQKVESRLTEREETAKKKLESARNDHKKRVGALKEVQGLHIRKAEAIGANIFRVQEAIDAVNGLIAQGMDWVEIARLVEIEQDKNNLVAKIIKLPLKLYENTITLLLGEATYDEELEDSGFSGASEDEGFGGDGEEMDTHRPSDFLSIDIDLGLSPWANATVYYDQKKVAAEKEQKTLQSSTKALKNQEKKISQDLKRNLKDEKKVLRPARNPFWFEKFLFFISSDGYLVMGGRDAQQNDILYGRYLKKGDIFVHADLEGATPIIVKNRQGTPDAPIPPGTLSQAGSISIATSVAWESKALMPAWWVQANQVSKTTTSGELLATGGFVIKGEKNYLAPTQLVLGFAVMFQISKESIPNHRKHRLDEHATAEAGSNDALKAKDEDFSLSKEDENLAAQHIEKENVDEDIEDSTESENEGELPKQLTTEPNTTQTSGLDDGIETTEANKGNSESESEEETEQGGTHNHRTQLADETTTLIEGVTYLTALGSHDRKLEKIEPFGSLVSADEPVDDGLSTPPRGNIQSRSSTPSVSRHATKGNSMPQIRGKKGKTKKAAAKYADQDDEDRELALRILGSNANGNKAAEAAASKAKREADMEAQKQRRRAQHDRAAEMERKRQAKFREAIGAEDAHDEEIAQAEAEDLSWLPALLGSPLPEDELVAAIPVCAPWAALSQYKYRAKLQPGSVKKGKAVKEILGHWLVESGATANPKGGKGKKDHSYDQDSGVDRAALEQMRAREAELLKAWREAEIVNSLPVGKVRIISGVGSGGMGSAKSGKGGQGEGKGKGKGGGKGGKKK</sequence>
<comment type="caution">
    <text evidence="10">The sequence shown here is derived from an EMBL/GenBank/DDBJ whole genome shotgun (WGS) entry which is preliminary data.</text>
</comment>
<dbReference type="PANTHER" id="PTHR15239:SF6">
    <property type="entry name" value="RIBOSOME QUALITY CONTROL COMPLEX SUBUNIT NEMF"/>
    <property type="match status" value="1"/>
</dbReference>
<evidence type="ECO:0000313" key="11">
    <source>
        <dbReference type="Proteomes" id="UP000243515"/>
    </source>
</evidence>
<evidence type="ECO:0000259" key="9">
    <source>
        <dbReference type="Pfam" id="PF11923"/>
    </source>
</evidence>
<feature type="region of interest" description="Disordered" evidence="7">
    <location>
        <begin position="1033"/>
        <end position="1053"/>
    </location>
</feature>
<dbReference type="GO" id="GO:1990112">
    <property type="term" value="C:RQC complex"/>
    <property type="evidence" value="ECO:0007669"/>
    <property type="project" value="TreeGrafter"/>
</dbReference>
<accession>A0A232LXX1</accession>
<dbReference type="GO" id="GO:1990116">
    <property type="term" value="P:ribosome-associated ubiquitin-dependent protein catabolic process"/>
    <property type="evidence" value="ECO:0007669"/>
    <property type="project" value="TreeGrafter"/>
</dbReference>
<evidence type="ECO:0000256" key="6">
    <source>
        <dbReference type="SAM" id="Coils"/>
    </source>
</evidence>
<gene>
    <name evidence="10" type="ORF">Egran_03220</name>
</gene>
<feature type="region of interest" description="Disordered" evidence="7">
    <location>
        <begin position="725"/>
        <end position="802"/>
    </location>
</feature>
<dbReference type="InterPro" id="IPR051608">
    <property type="entry name" value="RQC_Subunit_NEMF"/>
</dbReference>
<feature type="compositionally biased region" description="Polar residues" evidence="7">
    <location>
        <begin position="850"/>
        <end position="871"/>
    </location>
</feature>
<evidence type="ECO:0000256" key="4">
    <source>
        <dbReference type="ARBA" id="ARBA00023054"/>
    </source>
</evidence>
<feature type="region of interest" description="Disordered" evidence="7">
    <location>
        <begin position="833"/>
        <end position="892"/>
    </location>
</feature>
<feature type="domain" description="NFACT RNA-binding" evidence="8">
    <location>
        <begin position="547"/>
        <end position="660"/>
    </location>
</feature>
<dbReference type="GO" id="GO:0005737">
    <property type="term" value="C:cytoplasm"/>
    <property type="evidence" value="ECO:0007669"/>
    <property type="project" value="UniProtKB-SubCell"/>
</dbReference>
<feature type="compositionally biased region" description="Basic and acidic residues" evidence="7">
    <location>
        <begin position="919"/>
        <end position="929"/>
    </location>
</feature>
<name>A0A232LXX1_9EURO</name>
<dbReference type="EMBL" id="NPHW01003748">
    <property type="protein sequence ID" value="OXV09011.1"/>
    <property type="molecule type" value="Genomic_DNA"/>
</dbReference>
<evidence type="ECO:0000256" key="2">
    <source>
        <dbReference type="ARBA" id="ARBA00008318"/>
    </source>
</evidence>
<feature type="compositionally biased region" description="Polar residues" evidence="7">
    <location>
        <begin position="752"/>
        <end position="764"/>
    </location>
</feature>
<evidence type="ECO:0000313" key="10">
    <source>
        <dbReference type="EMBL" id="OXV09011.1"/>
    </source>
</evidence>